<dbReference type="EMBL" id="NOXX01000220">
    <property type="protein sequence ID" value="OYQ40658.1"/>
    <property type="molecule type" value="Genomic_DNA"/>
</dbReference>
<dbReference type="GO" id="GO:0016740">
    <property type="term" value="F:transferase activity"/>
    <property type="evidence" value="ECO:0007669"/>
    <property type="project" value="UniProtKB-KW"/>
</dbReference>
<gene>
    <name evidence="3" type="ORF">CHX27_13335</name>
</gene>
<keyword evidence="1" id="KW-1133">Transmembrane helix</keyword>
<evidence type="ECO:0000313" key="3">
    <source>
        <dbReference type="EMBL" id="OYQ40658.1"/>
    </source>
</evidence>
<protein>
    <submittedName>
        <fullName evidence="3">Diacylglyceryl transferase</fullName>
    </submittedName>
</protein>
<evidence type="ECO:0000256" key="1">
    <source>
        <dbReference type="SAM" id="Phobius"/>
    </source>
</evidence>
<comment type="caution">
    <text evidence="3">The sequence shown here is derived from an EMBL/GenBank/DDBJ whole genome shotgun (WGS) entry which is preliminary data.</text>
</comment>
<feature type="transmembrane region" description="Helical" evidence="1">
    <location>
        <begin position="54"/>
        <end position="77"/>
    </location>
</feature>
<dbReference type="InterPro" id="IPR046714">
    <property type="entry name" value="DUF6787"/>
</dbReference>
<dbReference type="Proteomes" id="UP000216035">
    <property type="component" value="Unassembled WGS sequence"/>
</dbReference>
<keyword evidence="1" id="KW-0472">Membrane</keyword>
<sequence>MSRLKEKWGIRSNVQLFVVLVVFAITGTSAARISKALMEYLSLSQENIGLFLYYVILLVLVLPLYPFMLMGIGWVFGQSKFFFPFGRKLIRQLSFNLLFKADTKS</sequence>
<dbReference type="AlphaFoldDB" id="A0A255ZGN2"/>
<dbReference type="RefSeq" id="WP_094487255.1">
    <property type="nucleotide sequence ID" value="NZ_NOXX01000220.1"/>
</dbReference>
<keyword evidence="1" id="KW-0812">Transmembrane</keyword>
<proteinExistence type="predicted"/>
<evidence type="ECO:0000313" key="4">
    <source>
        <dbReference type="Proteomes" id="UP000216035"/>
    </source>
</evidence>
<organism evidence="3 4">
    <name type="scientific">Flavobacterium aurantiibacter</name>
    <dbReference type="NCBI Taxonomy" id="2023067"/>
    <lineage>
        <taxon>Bacteria</taxon>
        <taxon>Pseudomonadati</taxon>
        <taxon>Bacteroidota</taxon>
        <taxon>Flavobacteriia</taxon>
        <taxon>Flavobacteriales</taxon>
        <taxon>Flavobacteriaceae</taxon>
        <taxon>Flavobacterium</taxon>
    </lineage>
</organism>
<dbReference type="OrthoDB" id="1151370at2"/>
<accession>A0A255ZGN2</accession>
<name>A0A255ZGN2_9FLAO</name>
<evidence type="ECO:0000259" key="2">
    <source>
        <dbReference type="Pfam" id="PF20584"/>
    </source>
</evidence>
<keyword evidence="3" id="KW-0808">Transferase</keyword>
<dbReference type="Pfam" id="PF20584">
    <property type="entry name" value="DUF6787"/>
    <property type="match status" value="1"/>
</dbReference>
<feature type="domain" description="DUF6787" evidence="2">
    <location>
        <begin position="18"/>
        <end position="94"/>
    </location>
</feature>
<keyword evidence="4" id="KW-1185">Reference proteome</keyword>
<reference evidence="3 4" key="1">
    <citation type="submission" date="2017-07" db="EMBL/GenBank/DDBJ databases">
        <title>Flavobacterium cyanobacteriorum sp. nov., isolated from cyanobacterial aggregates in a eutrophic lake.</title>
        <authorList>
            <person name="Cai H."/>
        </authorList>
    </citation>
    <scope>NUCLEOTIDE SEQUENCE [LARGE SCALE GENOMIC DNA]</scope>
    <source>
        <strain evidence="3 4">TH167</strain>
    </source>
</reference>